<evidence type="ECO:0000313" key="2">
    <source>
        <dbReference type="EMBL" id="MDR7269726.1"/>
    </source>
</evidence>
<dbReference type="InterPro" id="IPR037401">
    <property type="entry name" value="SnoaL-like"/>
</dbReference>
<feature type="domain" description="SnoaL-like" evidence="1">
    <location>
        <begin position="15"/>
        <end position="111"/>
    </location>
</feature>
<dbReference type="Pfam" id="PF12680">
    <property type="entry name" value="SnoaL_2"/>
    <property type="match status" value="1"/>
</dbReference>
<evidence type="ECO:0000259" key="1">
    <source>
        <dbReference type="Pfam" id="PF12680"/>
    </source>
</evidence>
<proteinExistence type="predicted"/>
<gene>
    <name evidence="2" type="ORF">J2X20_002355</name>
</gene>
<evidence type="ECO:0000313" key="3">
    <source>
        <dbReference type="Proteomes" id="UP001180453"/>
    </source>
</evidence>
<organism evidence="2 3">
    <name type="scientific">Roseateles saccharophilus</name>
    <name type="common">Pseudomonas saccharophila</name>
    <dbReference type="NCBI Taxonomy" id="304"/>
    <lineage>
        <taxon>Bacteria</taxon>
        <taxon>Pseudomonadati</taxon>
        <taxon>Pseudomonadota</taxon>
        <taxon>Betaproteobacteria</taxon>
        <taxon>Burkholderiales</taxon>
        <taxon>Sphaerotilaceae</taxon>
        <taxon>Roseateles</taxon>
    </lineage>
</organism>
<reference evidence="2 3" key="1">
    <citation type="submission" date="2023-07" db="EMBL/GenBank/DDBJ databases">
        <title>Sorghum-associated microbial communities from plants grown in Nebraska, USA.</title>
        <authorList>
            <person name="Schachtman D."/>
        </authorList>
    </citation>
    <scope>NUCLEOTIDE SEQUENCE [LARGE SCALE GENOMIC DNA]</scope>
    <source>
        <strain evidence="2 3">BE314</strain>
    </source>
</reference>
<dbReference type="Gene3D" id="3.10.450.50">
    <property type="match status" value="1"/>
</dbReference>
<dbReference type="EMBL" id="JAVDXU010000001">
    <property type="protein sequence ID" value="MDR7269726.1"/>
    <property type="molecule type" value="Genomic_DNA"/>
</dbReference>
<protein>
    <submittedName>
        <fullName evidence="2">Ketosteroid isomerase-like protein</fullName>
    </submittedName>
</protein>
<dbReference type="RefSeq" id="WP_310264772.1">
    <property type="nucleotide sequence ID" value="NZ_JAVDXU010000001.1"/>
</dbReference>
<dbReference type="InterPro" id="IPR032710">
    <property type="entry name" value="NTF2-like_dom_sf"/>
</dbReference>
<dbReference type="SUPFAM" id="SSF54427">
    <property type="entry name" value="NTF2-like"/>
    <property type="match status" value="1"/>
</dbReference>
<name>A0ABU1YP17_ROSSA</name>
<dbReference type="Proteomes" id="UP001180453">
    <property type="component" value="Unassembled WGS sequence"/>
</dbReference>
<comment type="caution">
    <text evidence="2">The sequence shown here is derived from an EMBL/GenBank/DDBJ whole genome shotgun (WGS) entry which is preliminary data.</text>
</comment>
<keyword evidence="3" id="KW-1185">Reference proteome</keyword>
<accession>A0ABU1YP17</accession>
<sequence>MPATSADPRTHRLVQAYTGLTRESLPALLSLYHAQASFKDPFNDVLGRPAIERIFSQMFEELHEPRFVVQTAATEGNEAFLGWEMHFRRQARGAPMTIRGASHLRYSSAGLVFVHRDYWDAAEELYAKLPVLGLLMRALQRRLSTPQP</sequence>